<reference evidence="1" key="1">
    <citation type="submission" date="2020-01" db="EMBL/GenBank/DDBJ databases">
        <title>Genome sequence of Kobresia littledalei, the first chromosome-level genome in the family Cyperaceae.</title>
        <authorList>
            <person name="Qu G."/>
        </authorList>
    </citation>
    <scope>NUCLEOTIDE SEQUENCE</scope>
    <source>
        <strain evidence="1">C.B.Clarke</strain>
        <tissue evidence="1">Leaf</tissue>
    </source>
</reference>
<protein>
    <submittedName>
        <fullName evidence="1">Uncharacterized protein</fullName>
    </submittedName>
</protein>
<organism evidence="1 2">
    <name type="scientific">Carex littledalei</name>
    <dbReference type="NCBI Taxonomy" id="544730"/>
    <lineage>
        <taxon>Eukaryota</taxon>
        <taxon>Viridiplantae</taxon>
        <taxon>Streptophyta</taxon>
        <taxon>Embryophyta</taxon>
        <taxon>Tracheophyta</taxon>
        <taxon>Spermatophyta</taxon>
        <taxon>Magnoliopsida</taxon>
        <taxon>Liliopsida</taxon>
        <taxon>Poales</taxon>
        <taxon>Cyperaceae</taxon>
        <taxon>Cyperoideae</taxon>
        <taxon>Cariceae</taxon>
        <taxon>Carex</taxon>
        <taxon>Carex subgen. Euthyceras</taxon>
    </lineage>
</organism>
<comment type="caution">
    <text evidence="1">The sequence shown here is derived from an EMBL/GenBank/DDBJ whole genome shotgun (WGS) entry which is preliminary data.</text>
</comment>
<keyword evidence="2" id="KW-1185">Reference proteome</keyword>
<dbReference type="EMBL" id="SWLB01000008">
    <property type="protein sequence ID" value="KAF3335715.1"/>
    <property type="molecule type" value="Genomic_DNA"/>
</dbReference>
<proteinExistence type="predicted"/>
<evidence type="ECO:0000313" key="2">
    <source>
        <dbReference type="Proteomes" id="UP000623129"/>
    </source>
</evidence>
<accession>A0A833VPD4</accession>
<sequence length="55" mass="6130">MMVSTLKMTSMHGTLKRELDKLLRDEDDVLDTTTLSTAAIPEFRMIQCGCEKGAP</sequence>
<dbReference type="Proteomes" id="UP000623129">
    <property type="component" value="Unassembled WGS sequence"/>
</dbReference>
<name>A0A833VPD4_9POAL</name>
<dbReference type="AlphaFoldDB" id="A0A833VPD4"/>
<evidence type="ECO:0000313" key="1">
    <source>
        <dbReference type="EMBL" id="KAF3335715.1"/>
    </source>
</evidence>
<gene>
    <name evidence="1" type="ORF">FCM35_KLT20222</name>
</gene>